<dbReference type="EMBL" id="JAWWNJ010000113">
    <property type="protein sequence ID" value="KAK6992157.1"/>
    <property type="molecule type" value="Genomic_DNA"/>
</dbReference>
<gene>
    <name evidence="1" type="ORF">R3P38DRAFT_3226879</name>
</gene>
<evidence type="ECO:0000313" key="1">
    <source>
        <dbReference type="EMBL" id="KAK6992157.1"/>
    </source>
</evidence>
<evidence type="ECO:0000313" key="2">
    <source>
        <dbReference type="Proteomes" id="UP001362999"/>
    </source>
</evidence>
<organism evidence="1 2">
    <name type="scientific">Favolaschia claudopus</name>
    <dbReference type="NCBI Taxonomy" id="2862362"/>
    <lineage>
        <taxon>Eukaryota</taxon>
        <taxon>Fungi</taxon>
        <taxon>Dikarya</taxon>
        <taxon>Basidiomycota</taxon>
        <taxon>Agaricomycotina</taxon>
        <taxon>Agaricomycetes</taxon>
        <taxon>Agaricomycetidae</taxon>
        <taxon>Agaricales</taxon>
        <taxon>Marasmiineae</taxon>
        <taxon>Mycenaceae</taxon>
        <taxon>Favolaschia</taxon>
    </lineage>
</organism>
<proteinExistence type="predicted"/>
<keyword evidence="2" id="KW-1185">Reference proteome</keyword>
<comment type="caution">
    <text evidence="1">The sequence shown here is derived from an EMBL/GenBank/DDBJ whole genome shotgun (WGS) entry which is preliminary data.</text>
</comment>
<dbReference type="AlphaFoldDB" id="A0AAV9ZUM5"/>
<accession>A0AAV9ZUM5</accession>
<protein>
    <submittedName>
        <fullName evidence="1">Uncharacterized protein</fullName>
    </submittedName>
</protein>
<reference evidence="1 2" key="1">
    <citation type="journal article" date="2024" name="J Genomics">
        <title>Draft genome sequencing and assembly of Favolaschia claudopus CIRM-BRFM 2984 isolated from oak limbs.</title>
        <authorList>
            <person name="Navarro D."/>
            <person name="Drula E."/>
            <person name="Chaduli D."/>
            <person name="Cazenave R."/>
            <person name="Ahrendt S."/>
            <person name="Wang J."/>
            <person name="Lipzen A."/>
            <person name="Daum C."/>
            <person name="Barry K."/>
            <person name="Grigoriev I.V."/>
            <person name="Favel A."/>
            <person name="Rosso M.N."/>
            <person name="Martin F."/>
        </authorList>
    </citation>
    <scope>NUCLEOTIDE SEQUENCE [LARGE SCALE GENOMIC DNA]</scope>
    <source>
        <strain evidence="1 2">CIRM-BRFM 2984</strain>
    </source>
</reference>
<name>A0AAV9ZUM5_9AGAR</name>
<sequence>MGRAHIEFLCGRIPLGVTGLHLTFDTENDYLPDSSFAQATRSSGSIDRWIDNVVPLCIGLVSRANTVVVRSVTHAYVSTILFRISVADSARLATVDCYARRPSLSSHRLTLPPISTDCSLLELRLNGIAPVWTVDTVYMTLTHLSLRNIFAPVDMVVLRALITSSPALINLELVLVNIVWDLSSDCPSISAPAVTHLTFGLLFHLPAKLVLPALQSLSIESSLAGWTETLDACSSYLETIDAFALECRTLDLTALTMMGRLRRAKYIDLSDCSPGFVDFVGENLARSQPKSSVTEWVVPFGTPLAVIRRFLRFSESPEVVVYERSKEQHEMEYRLTPASESF</sequence>
<dbReference type="Proteomes" id="UP001362999">
    <property type="component" value="Unassembled WGS sequence"/>
</dbReference>